<dbReference type="InterPro" id="IPR045024">
    <property type="entry name" value="NDH-2"/>
</dbReference>
<dbReference type="Pfam" id="PF07992">
    <property type="entry name" value="Pyr_redox_2"/>
    <property type="match status" value="1"/>
</dbReference>
<protein>
    <recommendedName>
        <fullName evidence="2">NADH:ubiquinone reductase (non-electrogenic)</fullName>
        <ecNumber evidence="2">1.6.5.9</ecNumber>
    </recommendedName>
</protein>
<keyword evidence="4" id="KW-0274">FAD</keyword>
<evidence type="ECO:0000256" key="2">
    <source>
        <dbReference type="ARBA" id="ARBA00012637"/>
    </source>
</evidence>
<evidence type="ECO:0000256" key="4">
    <source>
        <dbReference type="ARBA" id="ARBA00022827"/>
    </source>
</evidence>
<accession>A0A7X2YZE4</accession>
<evidence type="ECO:0000256" key="1">
    <source>
        <dbReference type="ARBA" id="ARBA00005272"/>
    </source>
</evidence>
<dbReference type="SUPFAM" id="SSF51905">
    <property type="entry name" value="FAD/NAD(P)-binding domain"/>
    <property type="match status" value="1"/>
</dbReference>
<dbReference type="Proteomes" id="UP000447876">
    <property type="component" value="Unassembled WGS sequence"/>
</dbReference>
<keyword evidence="6" id="KW-0520">NAD</keyword>
<dbReference type="InterPro" id="IPR036188">
    <property type="entry name" value="FAD/NAD-bd_sf"/>
</dbReference>
<evidence type="ECO:0000256" key="7">
    <source>
        <dbReference type="ARBA" id="ARBA00047599"/>
    </source>
</evidence>
<evidence type="ECO:0000256" key="6">
    <source>
        <dbReference type="ARBA" id="ARBA00023027"/>
    </source>
</evidence>
<gene>
    <name evidence="9" type="ORF">GNP95_04495</name>
</gene>
<comment type="catalytic activity">
    <reaction evidence="7">
        <text>a quinone + NADH + H(+) = a quinol + NAD(+)</text>
        <dbReference type="Rhea" id="RHEA:46160"/>
        <dbReference type="ChEBI" id="CHEBI:15378"/>
        <dbReference type="ChEBI" id="CHEBI:24646"/>
        <dbReference type="ChEBI" id="CHEBI:57540"/>
        <dbReference type="ChEBI" id="CHEBI:57945"/>
        <dbReference type="ChEBI" id="CHEBI:132124"/>
        <dbReference type="EC" id="1.6.5.9"/>
    </reaction>
</comment>
<evidence type="ECO:0000259" key="8">
    <source>
        <dbReference type="Pfam" id="PF07992"/>
    </source>
</evidence>
<comment type="similarity">
    <text evidence="1">Belongs to the NADH dehydrogenase family.</text>
</comment>
<dbReference type="PRINTS" id="PR00368">
    <property type="entry name" value="FADPNR"/>
</dbReference>
<comment type="caution">
    <text evidence="9">The sequence shown here is derived from an EMBL/GenBank/DDBJ whole genome shotgun (WGS) entry which is preliminary data.</text>
</comment>
<dbReference type="EC" id="1.6.5.9" evidence="2"/>
<dbReference type="RefSeq" id="WP_155609657.1">
    <property type="nucleotide sequence ID" value="NZ_WNZW01000001.1"/>
</dbReference>
<dbReference type="InterPro" id="IPR023753">
    <property type="entry name" value="FAD/NAD-binding_dom"/>
</dbReference>
<dbReference type="AlphaFoldDB" id="A0A7X2YZE4"/>
<dbReference type="OrthoDB" id="2641866at2"/>
<dbReference type="Gene3D" id="3.50.50.100">
    <property type="match status" value="1"/>
</dbReference>
<evidence type="ECO:0000256" key="3">
    <source>
        <dbReference type="ARBA" id="ARBA00022630"/>
    </source>
</evidence>
<dbReference type="GO" id="GO:0050136">
    <property type="term" value="F:NADH dehydrogenase (quinone) (non-electrogenic) activity"/>
    <property type="evidence" value="ECO:0007669"/>
    <property type="project" value="UniProtKB-EC"/>
</dbReference>
<organism evidence="9 10">
    <name type="scientific">Paenibacillus woosongensis</name>
    <dbReference type="NCBI Taxonomy" id="307580"/>
    <lineage>
        <taxon>Bacteria</taxon>
        <taxon>Bacillati</taxon>
        <taxon>Bacillota</taxon>
        <taxon>Bacilli</taxon>
        <taxon>Bacillales</taxon>
        <taxon>Paenibacillaceae</taxon>
        <taxon>Paenibacillus</taxon>
    </lineage>
</organism>
<evidence type="ECO:0000313" key="10">
    <source>
        <dbReference type="Proteomes" id="UP000447876"/>
    </source>
</evidence>
<reference evidence="9 10" key="1">
    <citation type="submission" date="2019-11" db="EMBL/GenBank/DDBJ databases">
        <title>Draft genome sequences of five Paenibacillus species of dairy origin.</title>
        <authorList>
            <person name="Olajide A.M."/>
            <person name="Chen S."/>
            <person name="Lapointe G."/>
        </authorList>
    </citation>
    <scope>NUCLEOTIDE SEQUENCE [LARGE SCALE GENOMIC DNA]</scope>
    <source>
        <strain evidence="9 10">12CR55</strain>
    </source>
</reference>
<dbReference type="PANTHER" id="PTHR43706:SF47">
    <property type="entry name" value="EXTERNAL NADH-UBIQUINONE OXIDOREDUCTASE 1, MITOCHONDRIAL-RELATED"/>
    <property type="match status" value="1"/>
</dbReference>
<keyword evidence="3" id="KW-0285">Flavoprotein</keyword>
<sequence length="399" mass="43803">MNELTCLVVGGGYAGINAIHSIQQASQKAGETRKIRIVLIDKEPYHLRKVLLFKPAAHQEEITIPFARMFSDIQVIRGSVGRIEHDQKQVRYRDGEGKEHTLAYDIAVVTVGSIVRRPKPEQGGIALTELEAAAAIRQQWQENMRQAAEATDPVEKQRLLTTVVAGAGISGIETSAELAWFMRQEAGALHIDPEMIKVYLINAQARLFPEGPLKVGRRLEHKLYDYGVTVMHEVKALQEKGGMVSLSSGEVIPAGLCVWTLGLLPNPALGEMGLPLTADGQVIVDASYRVQGMPGMYSIGDCARIVDPATGRADTMTCKEGGAQASRLGAIVLADLNGRPAPQHKGYMDAYCFGLGGERGMVWTRQWGLDMIITGRLGWRIRQYTWDIASLLKQPQRKP</sequence>
<name>A0A7X2YZE4_9BACL</name>
<proteinExistence type="inferred from homology"/>
<feature type="domain" description="FAD/NAD(P)-binding" evidence="8">
    <location>
        <begin position="6"/>
        <end position="307"/>
    </location>
</feature>
<dbReference type="EMBL" id="WNZW01000001">
    <property type="protein sequence ID" value="MUG44258.1"/>
    <property type="molecule type" value="Genomic_DNA"/>
</dbReference>
<keyword evidence="5" id="KW-0560">Oxidoreductase</keyword>
<evidence type="ECO:0000256" key="5">
    <source>
        <dbReference type="ARBA" id="ARBA00023002"/>
    </source>
</evidence>
<evidence type="ECO:0000313" key="9">
    <source>
        <dbReference type="EMBL" id="MUG44258.1"/>
    </source>
</evidence>
<dbReference type="PANTHER" id="PTHR43706">
    <property type="entry name" value="NADH DEHYDROGENASE"/>
    <property type="match status" value="1"/>
</dbReference>